<evidence type="ECO:0000313" key="3">
    <source>
        <dbReference type="EMBL" id="GIX81563.1"/>
    </source>
</evidence>
<organism evidence="3 4">
    <name type="scientific">Caerostris extrusa</name>
    <name type="common">Bark spider</name>
    <name type="synonym">Caerostris bankana</name>
    <dbReference type="NCBI Taxonomy" id="172846"/>
    <lineage>
        <taxon>Eukaryota</taxon>
        <taxon>Metazoa</taxon>
        <taxon>Ecdysozoa</taxon>
        <taxon>Arthropoda</taxon>
        <taxon>Chelicerata</taxon>
        <taxon>Arachnida</taxon>
        <taxon>Araneae</taxon>
        <taxon>Araneomorphae</taxon>
        <taxon>Entelegynae</taxon>
        <taxon>Araneoidea</taxon>
        <taxon>Araneidae</taxon>
        <taxon>Caerostris</taxon>
    </lineage>
</organism>
<evidence type="ECO:0000313" key="4">
    <source>
        <dbReference type="Proteomes" id="UP001054945"/>
    </source>
</evidence>
<gene>
    <name evidence="3" type="ORF">CEXT_227231</name>
</gene>
<feature type="compositionally biased region" description="Polar residues" evidence="1">
    <location>
        <begin position="78"/>
        <end position="91"/>
    </location>
</feature>
<dbReference type="AlphaFoldDB" id="A0AAV4NAP1"/>
<dbReference type="EMBL" id="BPLR01020687">
    <property type="protein sequence ID" value="GIX81563.1"/>
    <property type="molecule type" value="Genomic_DNA"/>
</dbReference>
<proteinExistence type="predicted"/>
<comment type="caution">
    <text evidence="3">The sequence shown here is derived from an EMBL/GenBank/DDBJ whole genome shotgun (WGS) entry which is preliminary data.</text>
</comment>
<sequence>MSPVVSNLSPTTRLVLSRCRCLGLLVAGRWAFIFLNIAIHSHIIPQTSAETRFKQRTEPPQHTPPNCEIPAFLCSNFDGNSHETSSPSVPSNPRRINGGVSA</sequence>
<evidence type="ECO:0008006" key="5">
    <source>
        <dbReference type="Google" id="ProtNLM"/>
    </source>
</evidence>
<reference evidence="3 4" key="1">
    <citation type="submission" date="2021-06" db="EMBL/GenBank/DDBJ databases">
        <title>Caerostris extrusa draft genome.</title>
        <authorList>
            <person name="Kono N."/>
            <person name="Arakawa K."/>
        </authorList>
    </citation>
    <scope>NUCLEOTIDE SEQUENCE [LARGE SCALE GENOMIC DNA]</scope>
</reference>
<keyword evidence="2" id="KW-1133">Transmembrane helix</keyword>
<feature type="region of interest" description="Disordered" evidence="1">
    <location>
        <begin position="78"/>
        <end position="102"/>
    </location>
</feature>
<evidence type="ECO:0000256" key="1">
    <source>
        <dbReference type="SAM" id="MobiDB-lite"/>
    </source>
</evidence>
<keyword evidence="2" id="KW-0472">Membrane</keyword>
<accession>A0AAV4NAP1</accession>
<protein>
    <recommendedName>
        <fullName evidence="5">Secreted protein</fullName>
    </recommendedName>
</protein>
<keyword evidence="4" id="KW-1185">Reference proteome</keyword>
<name>A0AAV4NAP1_CAEEX</name>
<keyword evidence="2" id="KW-0812">Transmembrane</keyword>
<evidence type="ECO:0000256" key="2">
    <source>
        <dbReference type="SAM" id="Phobius"/>
    </source>
</evidence>
<dbReference type="Proteomes" id="UP001054945">
    <property type="component" value="Unassembled WGS sequence"/>
</dbReference>
<feature type="transmembrane region" description="Helical" evidence="2">
    <location>
        <begin position="21"/>
        <end position="39"/>
    </location>
</feature>